<accession>A0ACD1A6Y1</accession>
<protein>
    <submittedName>
        <fullName evidence="1">Response regulator transcription factor</fullName>
    </submittedName>
</protein>
<dbReference type="Proteomes" id="UP000594014">
    <property type="component" value="Chromosome"/>
</dbReference>
<dbReference type="EMBL" id="CP042469">
    <property type="protein sequence ID" value="QOX62109.1"/>
    <property type="molecule type" value="Genomic_DNA"/>
</dbReference>
<sequence>MYKILIVEDDHTIAEILDEHLKKWGYETSAVEEFSEVLSAYVKFEPQLVLLDINLPYYDGFYWCSKIRELSDVPILFLSSRDSDGDKIRAITQGGDDYMEKPFSLDLLTAKISAILRRAYSTSDRTLNILQHGEMILNLEKMQVLYGDTSVELTRNEGRILSLLMKSQGNTVSRGRLMQYLWDDESFVDENTLTVNVNRLRKKLSEMGMSETIKTRKGEGYQLI</sequence>
<reference evidence="1" key="1">
    <citation type="submission" date="2019-08" db="EMBL/GenBank/DDBJ databases">
        <title>Genome sequence of Clostridiales bacterium MT110.</title>
        <authorList>
            <person name="Cao J."/>
        </authorList>
    </citation>
    <scope>NUCLEOTIDE SEQUENCE</scope>
    <source>
        <strain evidence="1">MT110</strain>
    </source>
</reference>
<organism evidence="1 2">
    <name type="scientific">Anoxybacterium hadale</name>
    <dbReference type="NCBI Taxonomy" id="3408580"/>
    <lineage>
        <taxon>Bacteria</taxon>
        <taxon>Bacillati</taxon>
        <taxon>Bacillota</taxon>
        <taxon>Clostridia</taxon>
        <taxon>Peptostreptococcales</taxon>
        <taxon>Anaerovoracaceae</taxon>
        <taxon>Anoxybacterium</taxon>
    </lineage>
</organism>
<name>A0ACD1A6Y1_9FIRM</name>
<evidence type="ECO:0000313" key="1">
    <source>
        <dbReference type="EMBL" id="QOX62109.1"/>
    </source>
</evidence>
<gene>
    <name evidence="1" type="ORF">FRZ06_01465</name>
</gene>
<proteinExistence type="predicted"/>
<evidence type="ECO:0000313" key="2">
    <source>
        <dbReference type="Proteomes" id="UP000594014"/>
    </source>
</evidence>
<keyword evidence="2" id="KW-1185">Reference proteome</keyword>